<feature type="non-terminal residue" evidence="2">
    <location>
        <position position="1"/>
    </location>
</feature>
<dbReference type="Proteomes" id="UP001218188">
    <property type="component" value="Unassembled WGS sequence"/>
</dbReference>
<evidence type="ECO:0000259" key="1">
    <source>
        <dbReference type="Pfam" id="PF13358"/>
    </source>
</evidence>
<feature type="non-terminal residue" evidence="2">
    <location>
        <position position="72"/>
    </location>
</feature>
<dbReference type="EMBL" id="JARJCM010000023">
    <property type="protein sequence ID" value="KAJ7040161.1"/>
    <property type="molecule type" value="Genomic_DNA"/>
</dbReference>
<evidence type="ECO:0000313" key="2">
    <source>
        <dbReference type="EMBL" id="KAJ7040161.1"/>
    </source>
</evidence>
<dbReference type="AlphaFoldDB" id="A0AAD6X9S9"/>
<accession>A0AAD6X9S9</accession>
<dbReference type="Pfam" id="PF13358">
    <property type="entry name" value="DDE_3"/>
    <property type="match status" value="1"/>
</dbReference>
<dbReference type="InterPro" id="IPR036397">
    <property type="entry name" value="RNaseH_sf"/>
</dbReference>
<protein>
    <recommendedName>
        <fullName evidence="1">Tc1-like transposase DDE domain-containing protein</fullName>
    </recommendedName>
</protein>
<sequence>LEYLPPYSPDFDPIEEGFSAFKAWVRANRDYMEGALAGHPHADSLYAMIWRGVYESMTPEKALGWFRHAGYI</sequence>
<dbReference type="Gene3D" id="3.30.420.10">
    <property type="entry name" value="Ribonuclease H-like superfamily/Ribonuclease H"/>
    <property type="match status" value="1"/>
</dbReference>
<dbReference type="InterPro" id="IPR038717">
    <property type="entry name" value="Tc1-like_DDE_dom"/>
</dbReference>
<keyword evidence="3" id="KW-1185">Reference proteome</keyword>
<gene>
    <name evidence="2" type="ORF">C8F04DRAFT_889163</name>
</gene>
<organism evidence="2 3">
    <name type="scientific">Mycena alexandri</name>
    <dbReference type="NCBI Taxonomy" id="1745969"/>
    <lineage>
        <taxon>Eukaryota</taxon>
        <taxon>Fungi</taxon>
        <taxon>Dikarya</taxon>
        <taxon>Basidiomycota</taxon>
        <taxon>Agaricomycotina</taxon>
        <taxon>Agaricomycetes</taxon>
        <taxon>Agaricomycetidae</taxon>
        <taxon>Agaricales</taxon>
        <taxon>Marasmiineae</taxon>
        <taxon>Mycenaceae</taxon>
        <taxon>Mycena</taxon>
    </lineage>
</organism>
<evidence type="ECO:0000313" key="3">
    <source>
        <dbReference type="Proteomes" id="UP001218188"/>
    </source>
</evidence>
<feature type="domain" description="Tc1-like transposase DDE" evidence="1">
    <location>
        <begin position="1"/>
        <end position="31"/>
    </location>
</feature>
<comment type="caution">
    <text evidence="2">The sequence shown here is derived from an EMBL/GenBank/DDBJ whole genome shotgun (WGS) entry which is preliminary data.</text>
</comment>
<proteinExistence type="predicted"/>
<reference evidence="2" key="1">
    <citation type="submission" date="2023-03" db="EMBL/GenBank/DDBJ databases">
        <title>Massive genome expansion in bonnet fungi (Mycena s.s.) driven by repeated elements and novel gene families across ecological guilds.</title>
        <authorList>
            <consortium name="Lawrence Berkeley National Laboratory"/>
            <person name="Harder C.B."/>
            <person name="Miyauchi S."/>
            <person name="Viragh M."/>
            <person name="Kuo A."/>
            <person name="Thoen E."/>
            <person name="Andreopoulos B."/>
            <person name="Lu D."/>
            <person name="Skrede I."/>
            <person name="Drula E."/>
            <person name="Henrissat B."/>
            <person name="Morin E."/>
            <person name="Kohler A."/>
            <person name="Barry K."/>
            <person name="LaButti K."/>
            <person name="Morin E."/>
            <person name="Salamov A."/>
            <person name="Lipzen A."/>
            <person name="Mereny Z."/>
            <person name="Hegedus B."/>
            <person name="Baldrian P."/>
            <person name="Stursova M."/>
            <person name="Weitz H."/>
            <person name="Taylor A."/>
            <person name="Grigoriev I.V."/>
            <person name="Nagy L.G."/>
            <person name="Martin F."/>
            <person name="Kauserud H."/>
        </authorList>
    </citation>
    <scope>NUCLEOTIDE SEQUENCE</scope>
    <source>
        <strain evidence="2">CBHHK200</strain>
    </source>
</reference>
<name>A0AAD6X9S9_9AGAR</name>
<dbReference type="GO" id="GO:0003676">
    <property type="term" value="F:nucleic acid binding"/>
    <property type="evidence" value="ECO:0007669"/>
    <property type="project" value="InterPro"/>
</dbReference>